<organism evidence="7 8">
    <name type="scientific">Kitasatospora gansuensis</name>
    <dbReference type="NCBI Taxonomy" id="258050"/>
    <lineage>
        <taxon>Bacteria</taxon>
        <taxon>Bacillati</taxon>
        <taxon>Actinomycetota</taxon>
        <taxon>Actinomycetes</taxon>
        <taxon>Kitasatosporales</taxon>
        <taxon>Streptomycetaceae</taxon>
        <taxon>Kitasatospora</taxon>
    </lineage>
</organism>
<dbReference type="InterPro" id="IPR020084">
    <property type="entry name" value="NUDIX_hydrolase_CS"/>
</dbReference>
<sequence>MHETNRFAAGVIVHDLVTDRIATLHYAQRSWSPGPAWTIPGGKVDPGEEIHIAAARELLEETGLVVAPADLRLVHTVQVKEGWDGKGGFLMFVFAASAFTGELVNTEPTKHLEARWAPAGALPGPMFPTSKTALEAYLDGGPAFTTYGFDDTPDHHRLVEA</sequence>
<reference evidence="7 8" key="1">
    <citation type="submission" date="2020-08" db="EMBL/GenBank/DDBJ databases">
        <title>Sequencing the genomes of 1000 actinobacteria strains.</title>
        <authorList>
            <person name="Klenk H.-P."/>
        </authorList>
    </citation>
    <scope>NUCLEOTIDE SEQUENCE [LARGE SCALE GENOMIC DNA]</scope>
    <source>
        <strain evidence="7 8">DSM 44786</strain>
    </source>
</reference>
<dbReference type="PROSITE" id="PS51462">
    <property type="entry name" value="NUDIX"/>
    <property type="match status" value="1"/>
</dbReference>
<keyword evidence="8" id="KW-1185">Reference proteome</keyword>
<dbReference type="GO" id="GO:0016787">
    <property type="term" value="F:hydrolase activity"/>
    <property type="evidence" value="ECO:0007669"/>
    <property type="project" value="UniProtKB-KW"/>
</dbReference>
<dbReference type="EMBL" id="JACHJR010000001">
    <property type="protein sequence ID" value="MBB4951061.1"/>
    <property type="molecule type" value="Genomic_DNA"/>
</dbReference>
<protein>
    <submittedName>
        <fullName evidence="7">8-oxo-dGTP pyrophosphatase MutT (NUDIX family)</fullName>
    </submittedName>
</protein>
<gene>
    <name evidence="7" type="ORF">F4556_006596</name>
</gene>
<comment type="caution">
    <text evidence="7">The sequence shown here is derived from an EMBL/GenBank/DDBJ whole genome shotgun (WGS) entry which is preliminary data.</text>
</comment>
<keyword evidence="4" id="KW-0460">Magnesium</keyword>
<dbReference type="Proteomes" id="UP000573327">
    <property type="component" value="Unassembled WGS sequence"/>
</dbReference>
<dbReference type="PANTHER" id="PTHR43046">
    <property type="entry name" value="GDP-MANNOSE MANNOSYL HYDROLASE"/>
    <property type="match status" value="1"/>
</dbReference>
<feature type="domain" description="Nudix hydrolase" evidence="6">
    <location>
        <begin position="4"/>
        <end position="142"/>
    </location>
</feature>
<dbReference type="Pfam" id="PF00293">
    <property type="entry name" value="NUDIX"/>
    <property type="match status" value="1"/>
</dbReference>
<evidence type="ECO:0000256" key="2">
    <source>
        <dbReference type="ARBA" id="ARBA00005582"/>
    </source>
</evidence>
<evidence type="ECO:0000313" key="7">
    <source>
        <dbReference type="EMBL" id="MBB4951061.1"/>
    </source>
</evidence>
<keyword evidence="3 5" id="KW-0378">Hydrolase</keyword>
<evidence type="ECO:0000256" key="3">
    <source>
        <dbReference type="ARBA" id="ARBA00022801"/>
    </source>
</evidence>
<dbReference type="InterPro" id="IPR000086">
    <property type="entry name" value="NUDIX_hydrolase_dom"/>
</dbReference>
<evidence type="ECO:0000313" key="8">
    <source>
        <dbReference type="Proteomes" id="UP000573327"/>
    </source>
</evidence>
<dbReference type="SUPFAM" id="SSF55811">
    <property type="entry name" value="Nudix"/>
    <property type="match status" value="1"/>
</dbReference>
<dbReference type="PRINTS" id="PR00502">
    <property type="entry name" value="NUDIXFAMILY"/>
</dbReference>
<dbReference type="AlphaFoldDB" id="A0A7W7WL35"/>
<name>A0A7W7WL35_9ACTN</name>
<comment type="similarity">
    <text evidence="2 5">Belongs to the Nudix hydrolase family.</text>
</comment>
<dbReference type="InterPro" id="IPR015797">
    <property type="entry name" value="NUDIX_hydrolase-like_dom_sf"/>
</dbReference>
<proteinExistence type="inferred from homology"/>
<evidence type="ECO:0000256" key="1">
    <source>
        <dbReference type="ARBA" id="ARBA00001946"/>
    </source>
</evidence>
<evidence type="ECO:0000256" key="5">
    <source>
        <dbReference type="RuleBase" id="RU003476"/>
    </source>
</evidence>
<dbReference type="RefSeq" id="WP_184922762.1">
    <property type="nucleotide sequence ID" value="NZ_JACHJR010000001.1"/>
</dbReference>
<dbReference type="InterPro" id="IPR020476">
    <property type="entry name" value="Nudix_hydrolase"/>
</dbReference>
<dbReference type="PANTHER" id="PTHR43046:SF12">
    <property type="entry name" value="GDP-MANNOSE MANNOSYL HYDROLASE"/>
    <property type="match status" value="1"/>
</dbReference>
<accession>A0A7W7WL35</accession>
<dbReference type="PROSITE" id="PS00893">
    <property type="entry name" value="NUDIX_BOX"/>
    <property type="match status" value="1"/>
</dbReference>
<evidence type="ECO:0000259" key="6">
    <source>
        <dbReference type="PROSITE" id="PS51462"/>
    </source>
</evidence>
<evidence type="ECO:0000256" key="4">
    <source>
        <dbReference type="ARBA" id="ARBA00022842"/>
    </source>
</evidence>
<comment type="cofactor">
    <cofactor evidence="1">
        <name>Mg(2+)</name>
        <dbReference type="ChEBI" id="CHEBI:18420"/>
    </cofactor>
</comment>
<dbReference type="Gene3D" id="3.90.79.10">
    <property type="entry name" value="Nucleoside Triphosphate Pyrophosphohydrolase"/>
    <property type="match status" value="1"/>
</dbReference>